<protein>
    <submittedName>
        <fullName evidence="3">Putative secreted protein (Por secretion system target)</fullName>
    </submittedName>
</protein>
<dbReference type="InterPro" id="IPR026444">
    <property type="entry name" value="Secre_tail"/>
</dbReference>
<name>A0A2P8DBE4_9BACT</name>
<organism evidence="3 4">
    <name type="scientific">Taibaiella chishuiensis</name>
    <dbReference type="NCBI Taxonomy" id="1434707"/>
    <lineage>
        <taxon>Bacteria</taxon>
        <taxon>Pseudomonadati</taxon>
        <taxon>Bacteroidota</taxon>
        <taxon>Chitinophagia</taxon>
        <taxon>Chitinophagales</taxon>
        <taxon>Chitinophagaceae</taxon>
        <taxon>Taibaiella</taxon>
    </lineage>
</organism>
<feature type="signal peptide" evidence="1">
    <location>
        <begin position="1"/>
        <end position="20"/>
    </location>
</feature>
<dbReference type="OrthoDB" id="678145at2"/>
<evidence type="ECO:0000313" key="3">
    <source>
        <dbReference type="EMBL" id="PSK94534.1"/>
    </source>
</evidence>
<accession>A0A2P8DBE4</accession>
<dbReference type="NCBIfam" id="TIGR04183">
    <property type="entry name" value="Por_Secre_tail"/>
    <property type="match status" value="1"/>
</dbReference>
<evidence type="ECO:0000259" key="2">
    <source>
        <dbReference type="Pfam" id="PF18962"/>
    </source>
</evidence>
<feature type="chain" id="PRO_5015167546" evidence="1">
    <location>
        <begin position="21"/>
        <end position="388"/>
    </location>
</feature>
<evidence type="ECO:0000313" key="4">
    <source>
        <dbReference type="Proteomes" id="UP000240572"/>
    </source>
</evidence>
<dbReference type="AlphaFoldDB" id="A0A2P8DBE4"/>
<proteinExistence type="predicted"/>
<dbReference type="Proteomes" id="UP000240572">
    <property type="component" value="Unassembled WGS sequence"/>
</dbReference>
<dbReference type="Gene3D" id="2.60.40.3080">
    <property type="match status" value="1"/>
</dbReference>
<feature type="domain" description="Secretion system C-terminal sorting" evidence="2">
    <location>
        <begin position="317"/>
        <end position="386"/>
    </location>
</feature>
<comment type="caution">
    <text evidence="3">The sequence shown here is derived from an EMBL/GenBank/DDBJ whole genome shotgun (WGS) entry which is preliminary data.</text>
</comment>
<dbReference type="RefSeq" id="WP_106521233.1">
    <property type="nucleotide sequence ID" value="NZ_PYGD01000001.1"/>
</dbReference>
<keyword evidence="4" id="KW-1185">Reference proteome</keyword>
<dbReference type="Pfam" id="PF18962">
    <property type="entry name" value="Por_Secre_tail"/>
    <property type="match status" value="1"/>
</dbReference>
<gene>
    <name evidence="3" type="ORF">B0I18_101690</name>
</gene>
<reference evidence="3 4" key="1">
    <citation type="submission" date="2018-03" db="EMBL/GenBank/DDBJ databases">
        <title>Genomic Encyclopedia of Type Strains, Phase III (KMG-III): the genomes of soil and plant-associated and newly described type strains.</title>
        <authorList>
            <person name="Whitman W."/>
        </authorList>
    </citation>
    <scope>NUCLEOTIDE SEQUENCE [LARGE SCALE GENOMIC DNA]</scope>
    <source>
        <strain evidence="3 4">CGMCC 1.12700</strain>
    </source>
</reference>
<sequence length="388" mass="42891">MIKKILVFTGLLITSFRLSAQYYVTDPIYLGPDNIHSFVGQIGDWGSTHGSPDYFPSYFFMWYNKDWNVGEGVFKRFNFMPDTEYDIYIGIPSSETFPDHNQNGFKVLLANNVVANGIQNQGSSIPAFPSSRQLYSHVGANFSDKTLRLKFRTYSQGYENIVFYPVTTIPGGHATLALDCITITSCSIDDNYYCYNTTISPGTTAMKNIYIGSSFGNIASLTSSDPTQSTEIVATKKIELRENTNLSVDPGKTVVLDVRPYDCLSAFPLNLPFGVVEHEFRAGACGYARPGNDTKSGSIDFNPDLPQSNIKCFTVTPNPTKGLFRISFAQAPEAAEVSVTSIDGRIVKQEKISGKSQTEIDISSLPNGIYFVRVTDGTRIEVQKVVKQ</sequence>
<dbReference type="EMBL" id="PYGD01000001">
    <property type="protein sequence ID" value="PSK94534.1"/>
    <property type="molecule type" value="Genomic_DNA"/>
</dbReference>
<evidence type="ECO:0000256" key="1">
    <source>
        <dbReference type="SAM" id="SignalP"/>
    </source>
</evidence>
<keyword evidence="1" id="KW-0732">Signal</keyword>